<dbReference type="OrthoDB" id="6765465at2759"/>
<dbReference type="PANTHER" id="PTHR47027">
    <property type="entry name" value="REVERSE TRANSCRIPTASE DOMAIN-CONTAINING PROTEIN"/>
    <property type="match status" value="1"/>
</dbReference>
<evidence type="ECO:0000313" key="4">
    <source>
        <dbReference type="RefSeq" id="XP_025834078.1"/>
    </source>
</evidence>
<dbReference type="InterPro" id="IPR000477">
    <property type="entry name" value="RT_dom"/>
</dbReference>
<dbReference type="PROSITE" id="PS50878">
    <property type="entry name" value="RT_POL"/>
    <property type="match status" value="1"/>
</dbReference>
<keyword evidence="2" id="KW-1185">Reference proteome</keyword>
<dbReference type="AlphaFoldDB" id="A0A7F5QYD5"/>
<evidence type="ECO:0000313" key="3">
    <source>
        <dbReference type="RefSeq" id="XP_025830255.1"/>
    </source>
</evidence>
<proteinExistence type="predicted"/>
<protein>
    <submittedName>
        <fullName evidence="3">Uncharacterized protein LOC112904437</fullName>
    </submittedName>
    <submittedName>
        <fullName evidence="4">Uncharacterized protein LOC112905593</fullName>
    </submittedName>
</protein>
<feature type="domain" description="Reverse transcriptase" evidence="1">
    <location>
        <begin position="1"/>
        <end position="95"/>
    </location>
</feature>
<evidence type="ECO:0000313" key="2">
    <source>
        <dbReference type="Proteomes" id="UP000192223"/>
    </source>
</evidence>
<evidence type="ECO:0000259" key="1">
    <source>
        <dbReference type="PROSITE" id="PS50878"/>
    </source>
</evidence>
<dbReference type="Proteomes" id="UP000192223">
    <property type="component" value="Unplaced"/>
</dbReference>
<reference evidence="3 4" key="1">
    <citation type="submission" date="2025-04" db="UniProtKB">
        <authorList>
            <consortium name="RefSeq"/>
        </authorList>
    </citation>
    <scope>IDENTIFICATION</scope>
    <source>
        <tissue evidence="3 4">Entire body</tissue>
    </source>
</reference>
<name>A0A7F5QYD5_AGRPL</name>
<dbReference type="RefSeq" id="XP_025834078.1">
    <property type="nucleotide sequence ID" value="XM_025978293.1"/>
</dbReference>
<gene>
    <name evidence="3" type="primary">LOC112904437</name>
    <name evidence="4" type="synonym">LOC112905593</name>
</gene>
<dbReference type="KEGG" id="apln:112904437"/>
<dbReference type="RefSeq" id="XP_025830255.1">
    <property type="nucleotide sequence ID" value="XM_025974470.1"/>
</dbReference>
<accession>A0A7F5QYD5</accession>
<dbReference type="Pfam" id="PF00078">
    <property type="entry name" value="RVT_1"/>
    <property type="match status" value="1"/>
</dbReference>
<dbReference type="KEGG" id="apln:112905593"/>
<organism evidence="2 3">
    <name type="scientific">Agrilus planipennis</name>
    <name type="common">Emerald ash borer</name>
    <name type="synonym">Agrilus marcopoli</name>
    <dbReference type="NCBI Taxonomy" id="224129"/>
    <lineage>
        <taxon>Eukaryota</taxon>
        <taxon>Metazoa</taxon>
        <taxon>Ecdysozoa</taxon>
        <taxon>Arthropoda</taxon>
        <taxon>Hexapoda</taxon>
        <taxon>Insecta</taxon>
        <taxon>Pterygota</taxon>
        <taxon>Neoptera</taxon>
        <taxon>Endopterygota</taxon>
        <taxon>Coleoptera</taxon>
        <taxon>Polyphaga</taxon>
        <taxon>Elateriformia</taxon>
        <taxon>Buprestoidea</taxon>
        <taxon>Buprestidae</taxon>
        <taxon>Agrilinae</taxon>
        <taxon>Agrilus</taxon>
    </lineage>
</organism>
<dbReference type="PANTHER" id="PTHR47027:SF20">
    <property type="entry name" value="REVERSE TRANSCRIPTASE-LIKE PROTEIN WITH RNA-DIRECTED DNA POLYMERASE DOMAIN"/>
    <property type="match status" value="1"/>
</dbReference>
<dbReference type="GeneID" id="112904437"/>
<sequence>METEGIQKVKIGRKKDGLEFDCLAFADDLAILAVSYEDAVKQINILKETAERAGLLISFEKTEYMTNVEQGPKFLETIYGKIKKVAKFKYLGEIIQSNGLDKEANMARTRKMETAFHLTKNVYNKKSISRNTKLKHYDTVIKPEGLYASECLAMNTAKQLDELEKKERKVIRKILGPNYEDGKWKLKSNRELYEKTERITDTMRKRRITFYGHLSRMNDDRLTKQLFDYFDKNPKTHMPWFKGVKSDLEEMGITRMDVDNREVFRSKVKNFVGFQAKLKKKTGGVWTEERRKQQSERMKDYWRIRAREKRKS</sequence>